<evidence type="ECO:0000259" key="4">
    <source>
        <dbReference type="PROSITE" id="PS50994"/>
    </source>
</evidence>
<evidence type="ECO:0000313" key="6">
    <source>
        <dbReference type="Proteomes" id="UP000701853"/>
    </source>
</evidence>
<accession>A0A8J5YDV7</accession>
<dbReference type="PROSITE" id="PS50994">
    <property type="entry name" value="INTEGRASE"/>
    <property type="match status" value="1"/>
</dbReference>
<proteinExistence type="predicted"/>
<dbReference type="PANTHER" id="PTHR42648">
    <property type="entry name" value="TRANSPOSASE, PUTATIVE-RELATED"/>
    <property type="match status" value="1"/>
</dbReference>
<reference evidence="5 6" key="1">
    <citation type="journal article" date="2021" name="bioRxiv">
        <title>The Gossypium anomalum genome as a resource for cotton improvement and evolutionary analysis of hybrid incompatibility.</title>
        <authorList>
            <person name="Grover C.E."/>
            <person name="Yuan D."/>
            <person name="Arick M.A."/>
            <person name="Miller E.R."/>
            <person name="Hu G."/>
            <person name="Peterson D.G."/>
            <person name="Wendel J.F."/>
            <person name="Udall J.A."/>
        </authorList>
    </citation>
    <scope>NUCLEOTIDE SEQUENCE [LARGE SCALE GENOMIC DNA]</scope>
    <source>
        <strain evidence="5">JFW-Udall</strain>
        <tissue evidence="5">Leaf</tissue>
    </source>
</reference>
<dbReference type="InterPro" id="IPR012337">
    <property type="entry name" value="RNaseH-like_sf"/>
</dbReference>
<dbReference type="Pfam" id="PF07727">
    <property type="entry name" value="RVT_2"/>
    <property type="match status" value="2"/>
</dbReference>
<dbReference type="CDD" id="cd09272">
    <property type="entry name" value="RNase_HI_RT_Ty1"/>
    <property type="match status" value="1"/>
</dbReference>
<keyword evidence="2" id="KW-0378">Hydrolase</keyword>
<feature type="compositionally biased region" description="Basic and acidic residues" evidence="3">
    <location>
        <begin position="146"/>
        <end position="156"/>
    </location>
</feature>
<keyword evidence="1" id="KW-0479">Metal-binding</keyword>
<feature type="region of interest" description="Disordered" evidence="3">
    <location>
        <begin position="144"/>
        <end position="164"/>
    </location>
</feature>
<evidence type="ECO:0000313" key="5">
    <source>
        <dbReference type="EMBL" id="KAG8478201.1"/>
    </source>
</evidence>
<evidence type="ECO:0000256" key="3">
    <source>
        <dbReference type="SAM" id="MobiDB-lite"/>
    </source>
</evidence>
<dbReference type="Gene3D" id="3.30.420.10">
    <property type="entry name" value="Ribonuclease H-like superfamily/Ribonuclease H"/>
    <property type="match status" value="1"/>
</dbReference>
<protein>
    <recommendedName>
        <fullName evidence="4">Integrase catalytic domain-containing protein</fullName>
    </recommendedName>
</protein>
<dbReference type="GO" id="GO:0016787">
    <property type="term" value="F:hydrolase activity"/>
    <property type="evidence" value="ECO:0007669"/>
    <property type="project" value="UniProtKB-KW"/>
</dbReference>
<dbReference type="Pfam" id="PF25597">
    <property type="entry name" value="SH3_retrovirus"/>
    <property type="match status" value="1"/>
</dbReference>
<dbReference type="OrthoDB" id="547913at2759"/>
<dbReference type="InterPro" id="IPR057670">
    <property type="entry name" value="SH3_retrovirus"/>
</dbReference>
<feature type="domain" description="Integrase catalytic" evidence="4">
    <location>
        <begin position="1"/>
        <end position="73"/>
    </location>
</feature>
<dbReference type="InterPro" id="IPR013103">
    <property type="entry name" value="RVT_2"/>
</dbReference>
<name>A0A8J5YDV7_9ROSI</name>
<evidence type="ECO:0000256" key="1">
    <source>
        <dbReference type="ARBA" id="ARBA00022723"/>
    </source>
</evidence>
<organism evidence="5 6">
    <name type="scientific">Gossypium anomalum</name>
    <dbReference type="NCBI Taxonomy" id="47600"/>
    <lineage>
        <taxon>Eukaryota</taxon>
        <taxon>Viridiplantae</taxon>
        <taxon>Streptophyta</taxon>
        <taxon>Embryophyta</taxon>
        <taxon>Tracheophyta</taxon>
        <taxon>Spermatophyta</taxon>
        <taxon>Magnoliopsida</taxon>
        <taxon>eudicotyledons</taxon>
        <taxon>Gunneridae</taxon>
        <taxon>Pentapetalae</taxon>
        <taxon>rosids</taxon>
        <taxon>malvids</taxon>
        <taxon>Malvales</taxon>
        <taxon>Malvaceae</taxon>
        <taxon>Malvoideae</taxon>
        <taxon>Gossypium</taxon>
    </lineage>
</organism>
<dbReference type="GO" id="GO:0046872">
    <property type="term" value="F:metal ion binding"/>
    <property type="evidence" value="ECO:0007669"/>
    <property type="project" value="UniProtKB-KW"/>
</dbReference>
<dbReference type="EMBL" id="JAHUZN010000011">
    <property type="protein sequence ID" value="KAG8478201.1"/>
    <property type="molecule type" value="Genomic_DNA"/>
</dbReference>
<dbReference type="InterPro" id="IPR036397">
    <property type="entry name" value="RNaseH_sf"/>
</dbReference>
<dbReference type="InterPro" id="IPR001584">
    <property type="entry name" value="Integrase_cat-core"/>
</dbReference>
<dbReference type="InterPro" id="IPR043502">
    <property type="entry name" value="DNA/RNA_pol_sf"/>
</dbReference>
<evidence type="ECO:0000256" key="2">
    <source>
        <dbReference type="ARBA" id="ARBA00022801"/>
    </source>
</evidence>
<dbReference type="PANTHER" id="PTHR42648:SF28">
    <property type="entry name" value="TRANSPOSON-ENCODED PROTEIN WITH RIBONUCLEASE H-LIKE AND RETROVIRUS ZINC FINGER-LIKE DOMAINS"/>
    <property type="match status" value="1"/>
</dbReference>
<keyword evidence="6" id="KW-1185">Reference proteome</keyword>
<dbReference type="SUPFAM" id="SSF56672">
    <property type="entry name" value="DNA/RNA polymerases"/>
    <property type="match status" value="1"/>
</dbReference>
<dbReference type="Proteomes" id="UP000701853">
    <property type="component" value="Chromosome 11"/>
</dbReference>
<dbReference type="SUPFAM" id="SSF53098">
    <property type="entry name" value="Ribonuclease H-like"/>
    <property type="match status" value="1"/>
</dbReference>
<comment type="caution">
    <text evidence="5">The sequence shown here is derived from an EMBL/GenBank/DDBJ whole genome shotgun (WGS) entry which is preliminary data.</text>
</comment>
<dbReference type="AlphaFoldDB" id="A0A8J5YDV7"/>
<dbReference type="InterPro" id="IPR039537">
    <property type="entry name" value="Retrotran_Ty1/copia-like"/>
</dbReference>
<gene>
    <name evidence="5" type="ORF">CXB51_027972</name>
</gene>
<dbReference type="GO" id="GO:0003676">
    <property type="term" value="F:nucleic acid binding"/>
    <property type="evidence" value="ECO:0007669"/>
    <property type="project" value="InterPro"/>
</dbReference>
<sequence>MRHLTVRHTPQQNGVAERMNRTIMEKVRCMLSNANLPKSFWAEAASTACFLINRSPSVAIEKKTPQEVWSGNPANYSDLKIFGCPAYAHVGNGKLEPRSIKYVFLGYKAGVKGYKLWCPKNRKVVISRDVVFDETAMIPNLSLKDSSNKENQKQVEHQINTKSTPQAITKIENRVASSPQYSIAKNRTRREIKPLKKYAEADLVAYALNVAEDIDANQEPSNYSEAVSCEDSEKWMFAMQEEMESLHKNRTWDLVKLPKGKKAVRCKWVFKKKEGTPGVEEPRYKARLVAKAMHDLELEQLDVKTAFLHGELEEDIYMQQPEGFIVSEKEDYVCLLRKSLYGLKQSPRQWYKRFDSFMASHDFKRSSLDSCVYFKKNSNGSFVYLLLYVDDMLIAAKDKGEIRKVKAQLSEEFEMKDLGPANKILGMKILRDRKASKLYLSQKGYIEKVLCRFNMQSAKPVSTPLAAHFRLSSALSPHSDDEIEYMSHVPYSSAVGSLMYAMVCSHPDLSYAVSAFGRTKDGVIGYVDADFAGDLDRRRSLTGYIFTIGGCAISWKATLQTTVALSTTEAKYMAITEACKEAIWLKGLFSELNKDLQISTVFCDSQSAIFLTKDQMFHERTKHIDVRYHFVRDIIARGDIVLNLRGFMEEVENLFAMKNLFIENLCQGGDC</sequence>
<dbReference type="GO" id="GO:0015074">
    <property type="term" value="P:DNA integration"/>
    <property type="evidence" value="ECO:0007669"/>
    <property type="project" value="InterPro"/>
</dbReference>